<proteinExistence type="predicted"/>
<evidence type="ECO:0000313" key="1">
    <source>
        <dbReference type="EMBL" id="QTX14803.1"/>
    </source>
</evidence>
<protein>
    <submittedName>
        <fullName evidence="1">Uncharacterized protein</fullName>
    </submittedName>
</protein>
<organism evidence="1">
    <name type="scientific">Klebsiella pneumoniae</name>
    <dbReference type="NCBI Taxonomy" id="573"/>
    <lineage>
        <taxon>Bacteria</taxon>
        <taxon>Pseudomonadati</taxon>
        <taxon>Pseudomonadota</taxon>
        <taxon>Gammaproteobacteria</taxon>
        <taxon>Enterobacterales</taxon>
        <taxon>Enterobacteriaceae</taxon>
        <taxon>Klebsiella/Raoultella group</taxon>
        <taxon>Klebsiella</taxon>
        <taxon>Klebsiella pneumoniae complex</taxon>
    </lineage>
</organism>
<reference evidence="1" key="1">
    <citation type="submission" date="2020-01" db="EMBL/GenBank/DDBJ databases">
        <authorList>
            <person name="Qin S."/>
        </authorList>
    </citation>
    <scope>NUCLEOTIDE SEQUENCE</scope>
    <source>
        <strain evidence="1">CVir17-16-YZ6g</strain>
        <plasmid evidence="1">p17-15-vir-like</plasmid>
    </source>
</reference>
<name>A0A8B0SR87_KLEPN</name>
<geneLocation type="plasmid" evidence="1">
    <name>p17-15-vir-like</name>
</geneLocation>
<keyword evidence="1" id="KW-0614">Plasmid</keyword>
<dbReference type="AlphaFoldDB" id="A0A8B0SR87"/>
<accession>A0A8B0SR87</accession>
<sequence>MFGTESAFYMPDIWGVNKFIIIDDESHRFSTRVRKIWCQRITVRG</sequence>
<dbReference type="EMBL" id="MN956836">
    <property type="protein sequence ID" value="QTX14803.1"/>
    <property type="molecule type" value="Genomic_DNA"/>
</dbReference>